<evidence type="ECO:0000313" key="1">
    <source>
        <dbReference type="EMBL" id="CAF4787584.1"/>
    </source>
</evidence>
<dbReference type="EMBL" id="CAJOBI010145473">
    <property type="protein sequence ID" value="CAF4787584.1"/>
    <property type="molecule type" value="Genomic_DNA"/>
</dbReference>
<reference evidence="2" key="1">
    <citation type="submission" date="2021-02" db="EMBL/GenBank/DDBJ databases">
        <authorList>
            <person name="Nowell W R."/>
        </authorList>
    </citation>
    <scope>NUCLEOTIDE SEQUENCE</scope>
</reference>
<name>A0A8S3CRI8_9BILA</name>
<proteinExistence type="predicted"/>
<comment type="caution">
    <text evidence="2">The sequence shown here is derived from an EMBL/GenBank/DDBJ whole genome shotgun (WGS) entry which is preliminary data.</text>
</comment>
<feature type="non-terminal residue" evidence="2">
    <location>
        <position position="1"/>
    </location>
</feature>
<dbReference type="EMBL" id="CAJOBI010186327">
    <property type="protein sequence ID" value="CAF4945455.1"/>
    <property type="molecule type" value="Genomic_DNA"/>
</dbReference>
<protein>
    <submittedName>
        <fullName evidence="2">Uncharacterized protein</fullName>
    </submittedName>
</protein>
<evidence type="ECO:0000313" key="2">
    <source>
        <dbReference type="EMBL" id="CAF4945455.1"/>
    </source>
</evidence>
<feature type="non-terminal residue" evidence="2">
    <location>
        <position position="59"/>
    </location>
</feature>
<organism evidence="2 3">
    <name type="scientific">Rotaria magnacalcarata</name>
    <dbReference type="NCBI Taxonomy" id="392030"/>
    <lineage>
        <taxon>Eukaryota</taxon>
        <taxon>Metazoa</taxon>
        <taxon>Spiralia</taxon>
        <taxon>Gnathifera</taxon>
        <taxon>Rotifera</taxon>
        <taxon>Eurotatoria</taxon>
        <taxon>Bdelloidea</taxon>
        <taxon>Philodinida</taxon>
        <taxon>Philodinidae</taxon>
        <taxon>Rotaria</taxon>
    </lineage>
</organism>
<evidence type="ECO:0000313" key="3">
    <source>
        <dbReference type="Proteomes" id="UP000676336"/>
    </source>
</evidence>
<dbReference type="Proteomes" id="UP000676336">
    <property type="component" value="Unassembled WGS sequence"/>
</dbReference>
<accession>A0A8S3CRI8</accession>
<dbReference type="AlphaFoldDB" id="A0A8S3CRI8"/>
<sequence length="59" mass="6531">SPPLIATTSAGDANSIQISLQQIEIPSIDEDDELNLDLDIDELFHDDPYSEENTHGYKS</sequence>
<gene>
    <name evidence="1" type="ORF">SMN809_LOCUS46615</name>
    <name evidence="2" type="ORF">SMN809_LOCUS53849</name>
</gene>